<sequence length="89" mass="10364">MASYLSQLEDPAYRRAFTLARCLVIPSMVLEGRYKKIPYEDRRCTCSQREMESMAEGFHSVPGVIHHTQHLRLLSQLRESAEKLPLTRE</sequence>
<dbReference type="Proteomes" id="UP001142489">
    <property type="component" value="Unassembled WGS sequence"/>
</dbReference>
<name>A0A9Q0Y4L5_9SAUR</name>
<accession>A0A9Q0Y4L5</accession>
<reference evidence="1" key="1">
    <citation type="journal article" date="2023" name="DNA Res.">
        <title>Chromosome-level genome assembly of Phrynocephalus forsythii using third-generation DNA sequencing and Hi-C analysis.</title>
        <authorList>
            <person name="Qi Y."/>
            <person name="Zhao W."/>
            <person name="Zhao Y."/>
            <person name="Niu C."/>
            <person name="Cao S."/>
            <person name="Zhang Y."/>
        </authorList>
    </citation>
    <scope>NUCLEOTIDE SEQUENCE</scope>
    <source>
        <tissue evidence="1">Muscle</tissue>
    </source>
</reference>
<gene>
    <name evidence="1" type="ORF">JRQ81_006516</name>
</gene>
<evidence type="ECO:0000313" key="1">
    <source>
        <dbReference type="EMBL" id="KAJ7341707.1"/>
    </source>
</evidence>
<organism evidence="1 2">
    <name type="scientific">Phrynocephalus forsythii</name>
    <dbReference type="NCBI Taxonomy" id="171643"/>
    <lineage>
        <taxon>Eukaryota</taxon>
        <taxon>Metazoa</taxon>
        <taxon>Chordata</taxon>
        <taxon>Craniata</taxon>
        <taxon>Vertebrata</taxon>
        <taxon>Euteleostomi</taxon>
        <taxon>Lepidosauria</taxon>
        <taxon>Squamata</taxon>
        <taxon>Bifurcata</taxon>
        <taxon>Unidentata</taxon>
        <taxon>Episquamata</taxon>
        <taxon>Toxicofera</taxon>
        <taxon>Iguania</taxon>
        <taxon>Acrodonta</taxon>
        <taxon>Agamidae</taxon>
        <taxon>Agaminae</taxon>
        <taxon>Phrynocephalus</taxon>
    </lineage>
</organism>
<keyword evidence="2" id="KW-1185">Reference proteome</keyword>
<dbReference type="EMBL" id="JAPFRF010000002">
    <property type="protein sequence ID" value="KAJ7341707.1"/>
    <property type="molecule type" value="Genomic_DNA"/>
</dbReference>
<dbReference type="AlphaFoldDB" id="A0A9Q0Y4L5"/>
<dbReference type="OrthoDB" id="6154566at2759"/>
<comment type="caution">
    <text evidence="1">The sequence shown here is derived from an EMBL/GenBank/DDBJ whole genome shotgun (WGS) entry which is preliminary data.</text>
</comment>
<proteinExistence type="predicted"/>
<protein>
    <submittedName>
        <fullName evidence="1">Uncharacterized protein</fullName>
    </submittedName>
</protein>
<evidence type="ECO:0000313" key="2">
    <source>
        <dbReference type="Proteomes" id="UP001142489"/>
    </source>
</evidence>